<proteinExistence type="predicted"/>
<accession>A0A3B0ZMD7</accession>
<dbReference type="GO" id="GO:0016020">
    <property type="term" value="C:membrane"/>
    <property type="evidence" value="ECO:0007669"/>
    <property type="project" value="InterPro"/>
</dbReference>
<dbReference type="GO" id="GO:0008970">
    <property type="term" value="F:phospholipase A1 activity"/>
    <property type="evidence" value="ECO:0007669"/>
    <property type="project" value="UniProtKB-EC"/>
</dbReference>
<feature type="non-terminal residue" evidence="1">
    <location>
        <position position="1"/>
    </location>
</feature>
<organism evidence="1">
    <name type="scientific">hydrothermal vent metagenome</name>
    <dbReference type="NCBI Taxonomy" id="652676"/>
    <lineage>
        <taxon>unclassified sequences</taxon>
        <taxon>metagenomes</taxon>
        <taxon>ecological metagenomes</taxon>
    </lineage>
</organism>
<dbReference type="GO" id="GO:0006629">
    <property type="term" value="P:lipid metabolic process"/>
    <property type="evidence" value="ECO:0007669"/>
    <property type="project" value="InterPro"/>
</dbReference>
<dbReference type="EMBL" id="UOFO01000118">
    <property type="protein sequence ID" value="VAW87319.1"/>
    <property type="molecule type" value="Genomic_DNA"/>
</dbReference>
<dbReference type="InterPro" id="IPR003187">
    <property type="entry name" value="PLipase_A1"/>
</dbReference>
<dbReference type="PRINTS" id="PR01486">
    <property type="entry name" value="PHPHLIPASEA1"/>
</dbReference>
<keyword evidence="1" id="KW-0378">Hydrolase</keyword>
<dbReference type="Gene3D" id="2.40.230.10">
    <property type="entry name" value="Phospholipase A1"/>
    <property type="match status" value="1"/>
</dbReference>
<name>A0A3B0ZMD7_9ZZZZ</name>
<dbReference type="EC" id="3.1.1.32" evidence="1"/>
<sequence>LVWNARVWWRIPEDEKESPTDLAGDDNPDIEKYMGHGELGVLWKLPRKNNIDMMLRNNLRSDNKGAVRLGWSFPLADAEYPGKDLGTLRLSRLLSKDQSRELLFYELTWSSPLHHISG</sequence>
<reference evidence="1" key="1">
    <citation type="submission" date="2018-06" db="EMBL/GenBank/DDBJ databases">
        <authorList>
            <person name="Zhirakovskaya E."/>
        </authorList>
    </citation>
    <scope>NUCLEOTIDE SEQUENCE</scope>
</reference>
<dbReference type="Pfam" id="PF02253">
    <property type="entry name" value="PLA1"/>
    <property type="match status" value="1"/>
</dbReference>
<dbReference type="SUPFAM" id="SSF56931">
    <property type="entry name" value="Outer membrane phospholipase A (OMPLA)"/>
    <property type="match status" value="1"/>
</dbReference>
<gene>
    <name evidence="1" type="ORF">MNBD_GAMMA16-1312</name>
</gene>
<evidence type="ECO:0000313" key="1">
    <source>
        <dbReference type="EMBL" id="VAW87319.1"/>
    </source>
</evidence>
<dbReference type="InterPro" id="IPR036541">
    <property type="entry name" value="PLipase_A1_sf"/>
</dbReference>
<protein>
    <submittedName>
        <fullName evidence="1">Phospholipase A1 @ Outer membrane phospholipase A</fullName>
        <ecNumber evidence="1">3.1.1.32</ecNumber>
    </submittedName>
</protein>
<dbReference type="AlphaFoldDB" id="A0A3B0ZMD7"/>